<dbReference type="AlphaFoldDB" id="A0A0M2UXW5"/>
<proteinExistence type="predicted"/>
<dbReference type="InterPro" id="IPR049250">
    <property type="entry name" value="DUF6883"/>
</dbReference>
<organism evidence="2 3">
    <name type="scientific">Candidatus Brocadia fulgida</name>
    <dbReference type="NCBI Taxonomy" id="380242"/>
    <lineage>
        <taxon>Bacteria</taxon>
        <taxon>Pseudomonadati</taxon>
        <taxon>Planctomycetota</taxon>
        <taxon>Candidatus Brocadiia</taxon>
        <taxon>Candidatus Brocadiales</taxon>
        <taxon>Candidatus Brocadiaceae</taxon>
        <taxon>Candidatus Brocadia</taxon>
    </lineage>
</organism>
<dbReference type="Pfam" id="PF21814">
    <property type="entry name" value="DUF6883"/>
    <property type="match status" value="1"/>
</dbReference>
<feature type="domain" description="DUF6883" evidence="1">
    <location>
        <begin position="6"/>
        <end position="107"/>
    </location>
</feature>
<dbReference type="Proteomes" id="UP000034954">
    <property type="component" value="Unassembled WGS sequence"/>
</dbReference>
<sequence length="110" mass="12796">MKLPNNTLIAYEKLIQYLLVPRKRNDKSQWLAKAGYTIENWLLLENDLRNQILSLDVALIENTQYGQMYEIRGKLTGPNGKSLKVCTIWMTENETGDTKFITMYPNKGRI</sequence>
<dbReference type="EMBL" id="LAQJ01000042">
    <property type="protein sequence ID" value="KKO20933.1"/>
    <property type="molecule type" value="Genomic_DNA"/>
</dbReference>
<comment type="caution">
    <text evidence="2">The sequence shown here is derived from an EMBL/GenBank/DDBJ whole genome shotgun (WGS) entry which is preliminary data.</text>
</comment>
<gene>
    <name evidence="2" type="ORF">BROFUL_00335</name>
</gene>
<evidence type="ECO:0000259" key="1">
    <source>
        <dbReference type="Pfam" id="PF21814"/>
    </source>
</evidence>
<name>A0A0M2UXW5_9BACT</name>
<evidence type="ECO:0000313" key="2">
    <source>
        <dbReference type="EMBL" id="KKO20933.1"/>
    </source>
</evidence>
<keyword evidence="3" id="KW-1185">Reference proteome</keyword>
<accession>A0A0M2UXW5</accession>
<reference evidence="2 3" key="1">
    <citation type="journal article" date="2013" name="BMC Microbiol.">
        <title>Identification of the type II cytochrome c maturation pathway in anammox bacteria by comparative genomics.</title>
        <authorList>
            <person name="Ferousi C."/>
            <person name="Speth D.R."/>
            <person name="Reimann J."/>
            <person name="Op den Camp H.J."/>
            <person name="Allen J.W."/>
            <person name="Keltjens J.T."/>
            <person name="Jetten M.S."/>
        </authorList>
    </citation>
    <scope>NUCLEOTIDE SEQUENCE [LARGE SCALE GENOMIC DNA]</scope>
    <source>
        <strain evidence="2">RU1</strain>
    </source>
</reference>
<evidence type="ECO:0000313" key="3">
    <source>
        <dbReference type="Proteomes" id="UP000034954"/>
    </source>
</evidence>
<protein>
    <recommendedName>
        <fullName evidence="1">DUF6883 domain-containing protein</fullName>
    </recommendedName>
</protein>